<dbReference type="RefSeq" id="WP_090399722.1">
    <property type="nucleotide sequence ID" value="NZ_FNEN01000020.1"/>
</dbReference>
<feature type="coiled-coil region" evidence="1">
    <location>
        <begin position="56"/>
        <end position="83"/>
    </location>
</feature>
<keyword evidence="3" id="KW-1185">Reference proteome</keyword>
<organism evidence="2 3">
    <name type="scientific">Natribacillus halophilus</name>
    <dbReference type="NCBI Taxonomy" id="549003"/>
    <lineage>
        <taxon>Bacteria</taxon>
        <taxon>Bacillati</taxon>
        <taxon>Bacillota</taxon>
        <taxon>Bacilli</taxon>
        <taxon>Bacillales</taxon>
        <taxon>Bacillaceae</taxon>
        <taxon>Natribacillus</taxon>
    </lineage>
</organism>
<dbReference type="Pfam" id="PF05565">
    <property type="entry name" value="Sipho_Gp157"/>
    <property type="match status" value="1"/>
</dbReference>
<dbReference type="EMBL" id="FNEN01000020">
    <property type="protein sequence ID" value="SDJ20695.1"/>
    <property type="molecule type" value="Genomic_DNA"/>
</dbReference>
<accession>A0A1G8RW09</accession>
<keyword evidence="1" id="KW-0175">Coiled coil</keyword>
<reference evidence="2 3" key="1">
    <citation type="submission" date="2016-10" db="EMBL/GenBank/DDBJ databases">
        <authorList>
            <person name="de Groot N.N."/>
        </authorList>
    </citation>
    <scope>NUCLEOTIDE SEQUENCE [LARGE SCALE GENOMIC DNA]</scope>
    <source>
        <strain evidence="2 3">DSM 21771</strain>
    </source>
</reference>
<protein>
    <submittedName>
        <fullName evidence="2">Virus Gp157</fullName>
    </submittedName>
</protein>
<dbReference type="Proteomes" id="UP000198853">
    <property type="component" value="Unassembled WGS sequence"/>
</dbReference>
<evidence type="ECO:0000313" key="2">
    <source>
        <dbReference type="EMBL" id="SDJ20695.1"/>
    </source>
</evidence>
<name>A0A1G8RW09_9BACI</name>
<evidence type="ECO:0000313" key="3">
    <source>
        <dbReference type="Proteomes" id="UP000198853"/>
    </source>
</evidence>
<dbReference type="InterPro" id="IPR008840">
    <property type="entry name" value="Sipho_Gp157"/>
</dbReference>
<sequence>MTTLYELEDSYKNLMANIELGVDEKAFADTLEAIEDSLEGKVEGYHAVIRQTEGDIETIKGEEKRLAERRRSMENKVKRMKEHLQESMIAMDKRKIKTPLFTANIQKNAPSVRVIDEGLIPKSYFVEQKPQLDKKQLIQSLKNGEDTAGAELVQTESIRFR</sequence>
<gene>
    <name evidence="2" type="ORF">SAMN04488123_12058</name>
</gene>
<evidence type="ECO:0000256" key="1">
    <source>
        <dbReference type="SAM" id="Coils"/>
    </source>
</evidence>
<dbReference type="OrthoDB" id="2409458at2"/>
<dbReference type="AlphaFoldDB" id="A0A1G8RW09"/>
<proteinExistence type="predicted"/>